<dbReference type="Proteomes" id="UP001162483">
    <property type="component" value="Unassembled WGS sequence"/>
</dbReference>
<protein>
    <submittedName>
        <fullName evidence="1">Uncharacterized protein</fullName>
    </submittedName>
</protein>
<evidence type="ECO:0000313" key="2">
    <source>
        <dbReference type="Proteomes" id="UP001162483"/>
    </source>
</evidence>
<gene>
    <name evidence="1" type="ORF">SPARVUS_LOCUS5165355</name>
</gene>
<sequence length="108" mass="11102">RYPAVAPASSAHLCPAARPLAPPSSATHLCPAVPPTCAHPPVQPSSAASQCHQSSVPSSVTYQCRLSVLHISAAYPCHLISTAYQCPLVLPISAASSTHISEGEKLPV</sequence>
<reference evidence="1" key="1">
    <citation type="submission" date="2023-05" db="EMBL/GenBank/DDBJ databases">
        <authorList>
            <person name="Stuckert A."/>
        </authorList>
    </citation>
    <scope>NUCLEOTIDE SEQUENCE</scope>
</reference>
<feature type="non-terminal residue" evidence="1">
    <location>
        <position position="1"/>
    </location>
</feature>
<comment type="caution">
    <text evidence="1">The sequence shown here is derived from an EMBL/GenBank/DDBJ whole genome shotgun (WGS) entry which is preliminary data.</text>
</comment>
<name>A0ABN9CIJ9_9NEOB</name>
<accession>A0ABN9CIJ9</accession>
<dbReference type="EMBL" id="CATNWA010010469">
    <property type="protein sequence ID" value="CAI9559959.1"/>
    <property type="molecule type" value="Genomic_DNA"/>
</dbReference>
<organism evidence="1 2">
    <name type="scientific">Staurois parvus</name>
    <dbReference type="NCBI Taxonomy" id="386267"/>
    <lineage>
        <taxon>Eukaryota</taxon>
        <taxon>Metazoa</taxon>
        <taxon>Chordata</taxon>
        <taxon>Craniata</taxon>
        <taxon>Vertebrata</taxon>
        <taxon>Euteleostomi</taxon>
        <taxon>Amphibia</taxon>
        <taxon>Batrachia</taxon>
        <taxon>Anura</taxon>
        <taxon>Neobatrachia</taxon>
        <taxon>Ranoidea</taxon>
        <taxon>Ranidae</taxon>
        <taxon>Staurois</taxon>
    </lineage>
</organism>
<proteinExistence type="predicted"/>
<evidence type="ECO:0000313" key="1">
    <source>
        <dbReference type="EMBL" id="CAI9559959.1"/>
    </source>
</evidence>
<keyword evidence="2" id="KW-1185">Reference proteome</keyword>